<comment type="pathway">
    <text evidence="1">Bacterial outer membrane biogenesis; lipooligosaccharide biosynthesis.</text>
</comment>
<dbReference type="InterPro" id="IPR002654">
    <property type="entry name" value="Glyco_trans_25"/>
</dbReference>
<name>A0A5C1EBH8_9RHOO</name>
<feature type="domain" description="Glycosyl transferase family 25" evidence="4">
    <location>
        <begin position="6"/>
        <end position="180"/>
    </location>
</feature>
<dbReference type="GO" id="GO:0016740">
    <property type="term" value="F:transferase activity"/>
    <property type="evidence" value="ECO:0007669"/>
    <property type="project" value="UniProtKB-KW"/>
</dbReference>
<accession>A0A5C1EBH8</accession>
<reference evidence="5 6" key="1">
    <citation type="submission" date="2017-07" db="EMBL/GenBank/DDBJ databases">
        <title>Complete genome sequence of Oryzomicrobium terrae TPP412.</title>
        <authorList>
            <person name="Chiu L.-W."/>
            <person name="Lo K.-J."/>
            <person name="Tsai Y.-M."/>
            <person name="Lin S.-S."/>
            <person name="Kuo C.-H."/>
            <person name="Liu C.-T."/>
        </authorList>
    </citation>
    <scope>NUCLEOTIDE SEQUENCE [LARGE SCALE GENOMIC DNA]</scope>
    <source>
        <strain evidence="5 6">TPP412</strain>
    </source>
</reference>
<evidence type="ECO:0000313" key="6">
    <source>
        <dbReference type="Proteomes" id="UP000323671"/>
    </source>
</evidence>
<dbReference type="Proteomes" id="UP000323671">
    <property type="component" value="Chromosome"/>
</dbReference>
<protein>
    <submittedName>
        <fullName evidence="5">Glycosyl transferase</fullName>
    </submittedName>
</protein>
<evidence type="ECO:0000256" key="3">
    <source>
        <dbReference type="ARBA" id="ARBA00022985"/>
    </source>
</evidence>
<dbReference type="RefSeq" id="WP_149426219.1">
    <property type="nucleotide sequence ID" value="NZ_CP022579.1"/>
</dbReference>
<evidence type="ECO:0000256" key="1">
    <source>
        <dbReference type="ARBA" id="ARBA00005068"/>
    </source>
</evidence>
<dbReference type="GO" id="GO:0009103">
    <property type="term" value="P:lipopolysaccharide biosynthetic process"/>
    <property type="evidence" value="ECO:0007669"/>
    <property type="project" value="UniProtKB-KW"/>
</dbReference>
<gene>
    <name evidence="5" type="ORF">OTERR_28750</name>
</gene>
<evidence type="ECO:0000259" key="4">
    <source>
        <dbReference type="Pfam" id="PF01755"/>
    </source>
</evidence>
<evidence type="ECO:0000313" key="5">
    <source>
        <dbReference type="EMBL" id="QEL66351.1"/>
    </source>
</evidence>
<dbReference type="Pfam" id="PF01755">
    <property type="entry name" value="Glyco_transf_25"/>
    <property type="match status" value="1"/>
</dbReference>
<keyword evidence="5" id="KW-0808">Transferase</keyword>
<organism evidence="5 6">
    <name type="scientific">Oryzomicrobium terrae</name>
    <dbReference type="NCBI Taxonomy" id="1735038"/>
    <lineage>
        <taxon>Bacteria</taxon>
        <taxon>Pseudomonadati</taxon>
        <taxon>Pseudomonadota</taxon>
        <taxon>Betaproteobacteria</taxon>
        <taxon>Rhodocyclales</taxon>
        <taxon>Rhodocyclaceae</taxon>
        <taxon>Oryzomicrobium</taxon>
    </lineage>
</organism>
<sequence length="256" mass="28956">MNFPRIKIINLPRSEERRRHMASVLDKQGVTGEFFPAVDGRLMTDEQIAQVYRADLAQKTNWGVLNRGEIGCALSHRALWQELVVSGETGWIILEDDVELLPEFTQVVSALVPKIKNGDVVLFSVGPSELYAFGQEALPAGRRLAWVNQALYLACGYYITPLAAQRLLEKSMPIWFPIDFWYSTPGFKGVTPIKIVSPPLLRQLDDAQCPSDIGGRTDQRIAAAQGKRRGALRQVWRQFRLKMKNKYLVTPEHYSS</sequence>
<dbReference type="UniPathway" id="UPA00501"/>
<keyword evidence="6" id="KW-1185">Reference proteome</keyword>
<dbReference type="CDD" id="cd06532">
    <property type="entry name" value="Glyco_transf_25"/>
    <property type="match status" value="1"/>
</dbReference>
<dbReference type="AlphaFoldDB" id="A0A5C1EBH8"/>
<comment type="pathway">
    <text evidence="2">Glycan metabolism; lacto-N-neotetraose biosynthesis.</text>
</comment>
<evidence type="ECO:0000256" key="2">
    <source>
        <dbReference type="ARBA" id="ARBA00005222"/>
    </source>
</evidence>
<proteinExistence type="predicted"/>
<dbReference type="KEGG" id="otr:OTERR_28750"/>
<dbReference type="UniPathway" id="UPA00820"/>
<dbReference type="EMBL" id="CP022579">
    <property type="protein sequence ID" value="QEL66351.1"/>
    <property type="molecule type" value="Genomic_DNA"/>
</dbReference>
<keyword evidence="3" id="KW-0448">Lipopolysaccharide biosynthesis</keyword>